<protein>
    <submittedName>
        <fullName evidence="2">Uncharacterized protein</fullName>
    </submittedName>
</protein>
<dbReference type="RefSeq" id="WP_143837609.1">
    <property type="nucleotide sequence ID" value="NZ_AP028458.1"/>
</dbReference>
<proteinExistence type="predicted"/>
<evidence type="ECO:0000313" key="1">
    <source>
        <dbReference type="EMBL" id="APB00401.1"/>
    </source>
</evidence>
<dbReference type="Proteomes" id="UP000180166">
    <property type="component" value="Chromosome"/>
</dbReference>
<accession>A0ABC9Z510</accession>
<dbReference type="Proteomes" id="UP000037179">
    <property type="component" value="Unassembled WGS sequence"/>
</dbReference>
<gene>
    <name evidence="1" type="ORF">NS506_06365</name>
    <name evidence="2" type="ORF">NSK11_contig00173-0002</name>
</gene>
<sequence>MAPIPTGVYSISRPVEQLITVMDNELPTIAMLLPPTGNPGEQEFTLEELANGNVSLRNVKNMGFLGTEGDLGVNMPVLATGKQCEWALYQASQPFTFHIVVPGGPVDGVELALDNSLLRIYPPRLALRPLDVNNPYQAWRFQFHE</sequence>
<name>A0ABC9Z510_9NOCA</name>
<evidence type="ECO:0000313" key="4">
    <source>
        <dbReference type="Proteomes" id="UP000180166"/>
    </source>
</evidence>
<dbReference type="AlphaFoldDB" id="A0ABC9Z510"/>
<reference evidence="1 4" key="3">
    <citation type="submission" date="2016-10" db="EMBL/GenBank/DDBJ databases">
        <title>Genome sequence of Nocardia seriolae strain EM150506, isolated from Anguila japonica.</title>
        <authorList>
            <person name="Han H.-J."/>
        </authorList>
    </citation>
    <scope>NUCLEOTIDE SEQUENCE [LARGE SCALE GENOMIC DNA]</scope>
    <source>
        <strain evidence="1 4">EM150506</strain>
    </source>
</reference>
<dbReference type="EMBL" id="BBYQ01000173">
    <property type="protein sequence ID" value="GAP32677.1"/>
    <property type="molecule type" value="Genomic_DNA"/>
</dbReference>
<reference evidence="3" key="1">
    <citation type="submission" date="2015-07" db="EMBL/GenBank/DDBJ databases">
        <title>Nocardia seriolae U-1 whole genome shotgun sequence.</title>
        <authorList>
            <person name="Imajoh M."/>
            <person name="Fukumoto Y."/>
            <person name="Sukeda M."/>
            <person name="Yamane J."/>
            <person name="Yamasaki K."/>
            <person name="Shimizu M."/>
            <person name="Ohnishi K."/>
            <person name="Oshima S."/>
        </authorList>
    </citation>
    <scope>NUCLEOTIDE SEQUENCE [LARGE SCALE GENOMIC DNA]</scope>
    <source>
        <strain evidence="3">U-1</strain>
    </source>
</reference>
<evidence type="ECO:0000313" key="3">
    <source>
        <dbReference type="Proteomes" id="UP000037179"/>
    </source>
</evidence>
<reference evidence="2 3" key="2">
    <citation type="journal article" date="2016" name="Genome Announc.">
        <title>Draft Genome Sequence of Erythromycin- and Oxytetracycline-Sensitive Nocardia seriolae Strain U-1 (NBRC 110359).</title>
        <authorList>
            <person name="Imajoh M."/>
            <person name="Sukeda M."/>
            <person name="Shimizu M."/>
            <person name="Yamane J."/>
            <person name="Ohnishi K."/>
            <person name="Oshima S."/>
        </authorList>
    </citation>
    <scope>NUCLEOTIDE SEQUENCE [LARGE SCALE GENOMIC DNA]</scope>
    <source>
        <strain evidence="2 3">U-1</strain>
    </source>
</reference>
<organism evidence="2 3">
    <name type="scientific">Nocardia seriolae</name>
    <dbReference type="NCBI Taxonomy" id="37332"/>
    <lineage>
        <taxon>Bacteria</taxon>
        <taxon>Bacillati</taxon>
        <taxon>Actinomycetota</taxon>
        <taxon>Actinomycetes</taxon>
        <taxon>Mycobacteriales</taxon>
        <taxon>Nocardiaceae</taxon>
        <taxon>Nocardia</taxon>
    </lineage>
</organism>
<dbReference type="KEGG" id="nsr:NS506_06365"/>
<dbReference type="EMBL" id="CP017839">
    <property type="protein sequence ID" value="APB00401.1"/>
    <property type="molecule type" value="Genomic_DNA"/>
</dbReference>
<keyword evidence="3" id="KW-1185">Reference proteome</keyword>
<evidence type="ECO:0000313" key="2">
    <source>
        <dbReference type="EMBL" id="GAP32677.1"/>
    </source>
</evidence>